<evidence type="ECO:0000313" key="2">
    <source>
        <dbReference type="Proteomes" id="UP000704712"/>
    </source>
</evidence>
<accession>A0A8S9TWA4</accession>
<dbReference type="EMBL" id="JAACNO010002467">
    <property type="protein sequence ID" value="KAF4133046.1"/>
    <property type="molecule type" value="Genomic_DNA"/>
</dbReference>
<organism evidence="1 2">
    <name type="scientific">Phytophthora infestans</name>
    <name type="common">Potato late blight agent</name>
    <name type="synonym">Botrytis infestans</name>
    <dbReference type="NCBI Taxonomy" id="4787"/>
    <lineage>
        <taxon>Eukaryota</taxon>
        <taxon>Sar</taxon>
        <taxon>Stramenopiles</taxon>
        <taxon>Oomycota</taxon>
        <taxon>Peronosporomycetes</taxon>
        <taxon>Peronosporales</taxon>
        <taxon>Peronosporaceae</taxon>
        <taxon>Phytophthora</taxon>
    </lineage>
</organism>
<protein>
    <submittedName>
        <fullName evidence="1">Uncharacterized protein</fullName>
    </submittedName>
</protein>
<gene>
    <name evidence="1" type="ORF">GN958_ATG17802</name>
</gene>
<proteinExistence type="predicted"/>
<evidence type="ECO:0000313" key="1">
    <source>
        <dbReference type="EMBL" id="KAF4133046.1"/>
    </source>
</evidence>
<sequence>MTTELAQQLVRKSTTQMKDHLKRSFELGFKLARDDLKQKLTSNTITSDGASHDAVKSSVLEEIEKSKRHFEAQVQKALISTQADLNLQAQRQADAVSFYEKHYSNEAEACNTIKELVKNQVEKRMELVQRQLLTAHLQTGRCTKISNIKVEHDVAGEVGQCLTEVRIDDISEQTKQTVENSVKLIHDLVREAIRRYACVSGDTGDGSGDVGDEDDEDFPKKIAVSSSECEMLLSRRMHPPYRRS</sequence>
<dbReference type="AlphaFoldDB" id="A0A8S9TWA4"/>
<dbReference type="Proteomes" id="UP000704712">
    <property type="component" value="Unassembled WGS sequence"/>
</dbReference>
<comment type="caution">
    <text evidence="1">The sequence shown here is derived from an EMBL/GenBank/DDBJ whole genome shotgun (WGS) entry which is preliminary data.</text>
</comment>
<reference evidence="1" key="1">
    <citation type="submission" date="2020-03" db="EMBL/GenBank/DDBJ databases">
        <title>Hybrid Assembly of Korean Phytophthora infestans isolates.</title>
        <authorList>
            <person name="Prokchorchik M."/>
            <person name="Lee Y."/>
            <person name="Seo J."/>
            <person name="Cho J.-H."/>
            <person name="Park Y.-E."/>
            <person name="Jang D.-C."/>
            <person name="Im J.-S."/>
            <person name="Choi J.-G."/>
            <person name="Park H.-J."/>
            <person name="Lee G.-B."/>
            <person name="Lee Y.-G."/>
            <person name="Hong S.-Y."/>
            <person name="Cho K."/>
            <person name="Sohn K.H."/>
        </authorList>
    </citation>
    <scope>NUCLEOTIDE SEQUENCE</scope>
    <source>
        <strain evidence="1">KR_2_A2</strain>
    </source>
</reference>
<name>A0A8S9TWA4_PHYIN</name>